<proteinExistence type="inferred from homology"/>
<dbReference type="InterPro" id="IPR043144">
    <property type="entry name" value="Mal/L-sulf/L-lact_DH-like_ah"/>
</dbReference>
<comment type="caution">
    <text evidence="3">The sequence shown here is derived from an EMBL/GenBank/DDBJ whole genome shotgun (WGS) entry which is preliminary data.</text>
</comment>
<evidence type="ECO:0000256" key="1">
    <source>
        <dbReference type="ARBA" id="ARBA00006056"/>
    </source>
</evidence>
<dbReference type="SUPFAM" id="SSF89733">
    <property type="entry name" value="L-sulfolactate dehydrogenase-like"/>
    <property type="match status" value="1"/>
</dbReference>
<dbReference type="PANTHER" id="PTHR11091">
    <property type="entry name" value="OXIDOREDUCTASE-RELATED"/>
    <property type="match status" value="1"/>
</dbReference>
<sequence>MISSHNDANCTNVDHEKLRAFIESVLERLSVPVKDGKRISDVLVEADLRGFDTHGIGRFHIYVDRLKSGAQSPTSKITVLSESSGTALLDGGGGMGHVISTEAMKLAIKKAEENGIGAVAVRNSSHFGFTGYYPLMASSEGMVGVAFTNARPSTCPTFGTEPILGTNPIAFSAPTDLDFPFLFDAATSIVQRGAVEMFERNGQVMPDGLVTGSDGVSLNDPSEILKKLLSGEAALLPLGGLGEINGGHKGYGLSVMVEILSAAFQNGPYLKQVTGIGMGHFFIAIDVSKFLPLETFRSVAGAILRDLQNSRKEKEASRIYVAGEKEHETRSKRLKSGIPITPELMVQLDSMAQELSVPRLL</sequence>
<reference evidence="3 4" key="1">
    <citation type="submission" date="2022-01" db="EMBL/GenBank/DDBJ databases">
        <title>Dethiosulfovibrio faecalis sp. nov., a novel proteolytic, non-sulfur-reducing bacterium isolated from a marine aquaculture solid waste bioreactor.</title>
        <authorList>
            <person name="Grabowski S."/>
            <person name="Apolinario E."/>
            <person name="Schneider N."/>
            <person name="Marshall C.W."/>
            <person name="Sowers K.R."/>
        </authorList>
    </citation>
    <scope>NUCLEOTIDE SEQUENCE [LARGE SCALE GENOMIC DNA]</scope>
    <source>
        <strain evidence="3 4">DSM 12537</strain>
    </source>
</reference>
<dbReference type="Proteomes" id="UP001200430">
    <property type="component" value="Unassembled WGS sequence"/>
</dbReference>
<organism evidence="3 4">
    <name type="scientific">Dethiosulfovibrio marinus</name>
    <dbReference type="NCBI Taxonomy" id="133532"/>
    <lineage>
        <taxon>Bacteria</taxon>
        <taxon>Thermotogati</taxon>
        <taxon>Synergistota</taxon>
        <taxon>Synergistia</taxon>
        <taxon>Synergistales</taxon>
        <taxon>Dethiosulfovibrionaceae</taxon>
        <taxon>Dethiosulfovibrio</taxon>
    </lineage>
</organism>
<evidence type="ECO:0000313" key="4">
    <source>
        <dbReference type="Proteomes" id="UP001200430"/>
    </source>
</evidence>
<dbReference type="InterPro" id="IPR036111">
    <property type="entry name" value="Mal/L-sulfo/L-lacto_DH-like_sf"/>
</dbReference>
<evidence type="ECO:0000256" key="2">
    <source>
        <dbReference type="ARBA" id="ARBA00023002"/>
    </source>
</evidence>
<comment type="similarity">
    <text evidence="1">Belongs to the LDH2/MDH2 oxidoreductase family.</text>
</comment>
<name>A0ABS9ELY1_9BACT</name>
<dbReference type="InterPro" id="IPR043143">
    <property type="entry name" value="Mal/L-sulf/L-lact_DH-like_NADP"/>
</dbReference>
<dbReference type="Gene3D" id="3.30.1370.60">
    <property type="entry name" value="Hypothetical oxidoreductase yiak, domain 2"/>
    <property type="match status" value="1"/>
</dbReference>
<evidence type="ECO:0000313" key="3">
    <source>
        <dbReference type="EMBL" id="MCF4142214.1"/>
    </source>
</evidence>
<dbReference type="Pfam" id="PF02615">
    <property type="entry name" value="Ldh_2"/>
    <property type="match status" value="1"/>
</dbReference>
<dbReference type="InterPro" id="IPR003767">
    <property type="entry name" value="Malate/L-lactate_DH-like"/>
</dbReference>
<keyword evidence="2" id="KW-0560">Oxidoreductase</keyword>
<protein>
    <submittedName>
        <fullName evidence="3">Ldh family oxidoreductase</fullName>
    </submittedName>
</protein>
<accession>A0ABS9ELY1</accession>
<keyword evidence="4" id="KW-1185">Reference proteome</keyword>
<gene>
    <name evidence="3" type="ORF">L2W38_05260</name>
</gene>
<dbReference type="RefSeq" id="WP_236098975.1">
    <property type="nucleotide sequence ID" value="NZ_JAKGUD010000004.1"/>
</dbReference>
<dbReference type="PANTHER" id="PTHR11091:SF0">
    <property type="entry name" value="MALATE DEHYDROGENASE"/>
    <property type="match status" value="1"/>
</dbReference>
<dbReference type="Gene3D" id="1.10.1530.10">
    <property type="match status" value="1"/>
</dbReference>
<dbReference type="EMBL" id="JAKGUD010000004">
    <property type="protein sequence ID" value="MCF4142214.1"/>
    <property type="molecule type" value="Genomic_DNA"/>
</dbReference>